<gene>
    <name evidence="3" type="ORF">NDN08_007775</name>
</gene>
<name>A0AAV8V1B5_9RHOD</name>
<feature type="domain" description="BZIP" evidence="2">
    <location>
        <begin position="186"/>
        <end position="201"/>
    </location>
</feature>
<accession>A0AAV8V1B5</accession>
<reference evidence="3 4" key="1">
    <citation type="journal article" date="2023" name="Nat. Commun.">
        <title>Origin of minicircular mitochondrial genomes in red algae.</title>
        <authorList>
            <person name="Lee Y."/>
            <person name="Cho C.H."/>
            <person name="Lee Y.M."/>
            <person name="Park S.I."/>
            <person name="Yang J.H."/>
            <person name="West J.A."/>
            <person name="Bhattacharya D."/>
            <person name="Yoon H.S."/>
        </authorList>
    </citation>
    <scope>NUCLEOTIDE SEQUENCE [LARGE SCALE GENOMIC DNA]</scope>
    <source>
        <strain evidence="3 4">CCMP1338</strain>
        <tissue evidence="3">Whole cell</tissue>
    </source>
</reference>
<dbReference type="Proteomes" id="UP001157974">
    <property type="component" value="Unassembled WGS sequence"/>
</dbReference>
<protein>
    <recommendedName>
        <fullName evidence="2">BZIP domain-containing protein</fullName>
    </recommendedName>
</protein>
<feature type="region of interest" description="Disordered" evidence="1">
    <location>
        <begin position="91"/>
        <end position="124"/>
    </location>
</feature>
<proteinExistence type="predicted"/>
<evidence type="ECO:0000313" key="4">
    <source>
        <dbReference type="Proteomes" id="UP001157974"/>
    </source>
</evidence>
<feature type="compositionally biased region" description="Basic and acidic residues" evidence="1">
    <location>
        <begin position="91"/>
        <end position="100"/>
    </location>
</feature>
<dbReference type="AlphaFoldDB" id="A0AAV8V1B5"/>
<dbReference type="GO" id="GO:0003700">
    <property type="term" value="F:DNA-binding transcription factor activity"/>
    <property type="evidence" value="ECO:0007669"/>
    <property type="project" value="InterPro"/>
</dbReference>
<evidence type="ECO:0000313" key="3">
    <source>
        <dbReference type="EMBL" id="KAJ8907666.1"/>
    </source>
</evidence>
<feature type="region of interest" description="Disordered" evidence="1">
    <location>
        <begin position="191"/>
        <end position="213"/>
    </location>
</feature>
<comment type="caution">
    <text evidence="3">The sequence shown here is derived from an EMBL/GenBank/DDBJ whole genome shotgun (WGS) entry which is preliminary data.</text>
</comment>
<dbReference type="PROSITE" id="PS00036">
    <property type="entry name" value="BZIP_BASIC"/>
    <property type="match status" value="1"/>
</dbReference>
<feature type="compositionally biased region" description="Basic and acidic residues" evidence="1">
    <location>
        <begin position="109"/>
        <end position="124"/>
    </location>
</feature>
<keyword evidence="4" id="KW-1185">Reference proteome</keyword>
<evidence type="ECO:0000256" key="1">
    <source>
        <dbReference type="SAM" id="MobiDB-lite"/>
    </source>
</evidence>
<sequence>MEFGRNSTMNRSSYDCAPLGFDLGDVADLQKLVIELSESPIQSVAATPSMDAVLGAQFGSDLLQEVPSFGISWIRSDYPKPDPSVPKHWVHPEDGMDHVYSDLSQSSDLSDHSRDTTEGIRESEHKKYSFSDVSQKTITKRGLPLWEKRALEAQKFPADLLGDISGTTSSKVKAMSPEERELVLFKRKLRNRESARRSRERRRMLERLNKQSC</sequence>
<evidence type="ECO:0000259" key="2">
    <source>
        <dbReference type="PROSITE" id="PS00036"/>
    </source>
</evidence>
<dbReference type="InterPro" id="IPR004827">
    <property type="entry name" value="bZIP"/>
</dbReference>
<dbReference type="EMBL" id="JAMWBK010000002">
    <property type="protein sequence ID" value="KAJ8907666.1"/>
    <property type="molecule type" value="Genomic_DNA"/>
</dbReference>
<organism evidence="3 4">
    <name type="scientific">Rhodosorus marinus</name>
    <dbReference type="NCBI Taxonomy" id="101924"/>
    <lineage>
        <taxon>Eukaryota</taxon>
        <taxon>Rhodophyta</taxon>
        <taxon>Stylonematophyceae</taxon>
        <taxon>Stylonematales</taxon>
        <taxon>Stylonemataceae</taxon>
        <taxon>Rhodosorus</taxon>
    </lineage>
</organism>